<organism evidence="4 5">
    <name type="scientific">Thalassotalea eurytherma</name>
    <dbReference type="NCBI Taxonomy" id="1144278"/>
    <lineage>
        <taxon>Bacteria</taxon>
        <taxon>Pseudomonadati</taxon>
        <taxon>Pseudomonadota</taxon>
        <taxon>Gammaproteobacteria</taxon>
        <taxon>Alteromonadales</taxon>
        <taxon>Colwelliaceae</taxon>
        <taxon>Thalassotalea</taxon>
    </lineage>
</organism>
<reference evidence="4 5" key="1">
    <citation type="submission" date="2023-03" db="EMBL/GenBank/DDBJ databases">
        <title>Draft genome sequence of Thalassotalea eurytherma JCM 18482T.</title>
        <authorList>
            <person name="Sawabe T."/>
        </authorList>
    </citation>
    <scope>NUCLEOTIDE SEQUENCE [LARGE SCALE GENOMIC DNA]</scope>
    <source>
        <strain evidence="4 5">JCM 18482</strain>
    </source>
</reference>
<dbReference type="InterPro" id="IPR004193">
    <property type="entry name" value="Glyco_hydro_13_N"/>
</dbReference>
<keyword evidence="5" id="KW-1185">Reference proteome</keyword>
<dbReference type="SUPFAM" id="SSF51445">
    <property type="entry name" value="(Trans)glycosidases"/>
    <property type="match status" value="1"/>
</dbReference>
<dbReference type="Proteomes" id="UP001157133">
    <property type="component" value="Unassembled WGS sequence"/>
</dbReference>
<sequence>MRVLLTSLLSCAVLIACQDQPTKLSNTSSSIEVSQQKLSNLPTDFAGHWLTKELIALPKSATEEYALSALPLANATKETSSLKTFGLIKTQFPTHLKSQYPHLADFEAYQINIDEKNTRALIKSRVGVLALDQQQPTAIHHLQTSYLLDELYTKNDNDADDVADYGAVLTTNGTQVKLWSPTALSVEVKLFDQAKNFVANHAMTLDNNTGIWLFKTPKNLDGYFYQYDIKNYHPLTQNIETFTTTDPYSLSLSTNSEHSQIVDLDAPSTQPNGWSTQQDPQITHKEDAIFYEVHVRDFSAGERALSDESNRGKYAAFGEQQSYGIKHLQRLKNAGLTHIHLLPVFDIGTVNEEAGVAFALSDTVEKVCQTRPEVSVCSKEYAPDLSLQEILTGFDPLSNDAQHVISELREFDNYNWGYDPFHYTVPEGSYAKQPEGKARLIEFRQMVQDIHNMGFRVIMDVVYNHTHKAGLEPTAVLDKIVPNYYHRLNPISGAIEQSTCCDNTATERVMMEKLMIDSLVVWAKDYKIDGFRFDLMGHQPKDAMLRAREAVHAVDSDNYFYGEGWNFGEVANNQQFIQASQLELAGSEIGTFSDRLRDAVRGPGISVSGNDIRRNQGIGNGLGTINNELQNEAGAPDYQLLLDHTRIGLAGNLANYPLTLQSGEVALAKEVPYGNQPTGYALDPADTVNYVSKHDNQTLWDNNQYRTDFSVTKAERIRMHIQSLSYVMLGQGIPFLHMGSELMRSKSYLRDSYDYTDWFNYVDFSKQNNNYHVGLPPAEKDQENWPLISQIIRRNNGKDRVNANDIAFSSALFEELLKVRTSSDLFRLTTEQAIVNQLSFLNTGPNQQIGLIAMHLTKTTSDSSPYTDIIVLFNANRQAVNFNYADAAGFTLHPVQTQSADSIVKQSKTTANGFTVPAITTAIFVK</sequence>
<comment type="caution">
    <text evidence="4">The sequence shown here is derived from an EMBL/GenBank/DDBJ whole genome shotgun (WGS) entry which is preliminary data.</text>
</comment>
<dbReference type="CDD" id="cd02860">
    <property type="entry name" value="E_set_Pullulanase"/>
    <property type="match status" value="1"/>
</dbReference>
<dbReference type="Pfam" id="PF02922">
    <property type="entry name" value="CBM_48"/>
    <property type="match status" value="1"/>
</dbReference>
<evidence type="ECO:0000259" key="3">
    <source>
        <dbReference type="SMART" id="SM00642"/>
    </source>
</evidence>
<dbReference type="Pfam" id="PF17967">
    <property type="entry name" value="Pullulanase_N2"/>
    <property type="match status" value="1"/>
</dbReference>
<feature type="domain" description="Glycosyl hydrolase family 13 catalytic" evidence="3">
    <location>
        <begin position="388"/>
        <end position="798"/>
    </location>
</feature>
<dbReference type="InterPro" id="IPR040671">
    <property type="entry name" value="Pullulanase_N2"/>
</dbReference>
<gene>
    <name evidence="4" type="ORF">theurythT_27800</name>
</gene>
<keyword evidence="2" id="KW-0326">Glycosidase</keyword>
<dbReference type="Gene3D" id="2.60.40.1180">
    <property type="entry name" value="Golgi alpha-mannosidase II"/>
    <property type="match status" value="1"/>
</dbReference>
<dbReference type="Pfam" id="PF11852">
    <property type="entry name" value="Pullul_strch_C"/>
    <property type="match status" value="1"/>
</dbReference>
<dbReference type="RefSeq" id="WP_284208749.1">
    <property type="nucleotide sequence ID" value="NZ_BSSU01000014.1"/>
</dbReference>
<dbReference type="InterPro" id="IPR011839">
    <property type="entry name" value="Pullul_strch"/>
</dbReference>
<comment type="similarity">
    <text evidence="1">Belongs to the glycosyl hydrolase 13 family.</text>
</comment>
<evidence type="ECO:0000256" key="1">
    <source>
        <dbReference type="ARBA" id="ARBA00008061"/>
    </source>
</evidence>
<keyword evidence="2" id="KW-0378">Hydrolase</keyword>
<proteinExistence type="inferred from homology"/>
<accession>A0ABQ6H5A0</accession>
<dbReference type="PROSITE" id="PS51257">
    <property type="entry name" value="PROKAR_LIPOPROTEIN"/>
    <property type="match status" value="1"/>
</dbReference>
<dbReference type="InterPro" id="IPR013783">
    <property type="entry name" value="Ig-like_fold"/>
</dbReference>
<evidence type="ECO:0000313" key="4">
    <source>
        <dbReference type="EMBL" id="GLX83328.1"/>
    </source>
</evidence>
<protein>
    <recommendedName>
        <fullName evidence="3">Glycosyl hydrolase family 13 catalytic domain-containing protein</fullName>
    </recommendedName>
</protein>
<evidence type="ECO:0000313" key="5">
    <source>
        <dbReference type="Proteomes" id="UP001157133"/>
    </source>
</evidence>
<name>A0ABQ6H5A0_9GAMM</name>
<dbReference type="Gene3D" id="2.60.40.10">
    <property type="entry name" value="Immunoglobulins"/>
    <property type="match status" value="1"/>
</dbReference>
<dbReference type="PANTHER" id="PTHR43002">
    <property type="entry name" value="GLYCOGEN DEBRANCHING ENZYME"/>
    <property type="match status" value="1"/>
</dbReference>
<dbReference type="InterPro" id="IPR017853">
    <property type="entry name" value="GH"/>
</dbReference>
<dbReference type="SUPFAM" id="SSF51011">
    <property type="entry name" value="Glycosyl hydrolase domain"/>
    <property type="match status" value="1"/>
</dbReference>
<dbReference type="SMART" id="SM00642">
    <property type="entry name" value="Aamy"/>
    <property type="match status" value="1"/>
</dbReference>
<dbReference type="InterPro" id="IPR006047">
    <property type="entry name" value="GH13_cat_dom"/>
</dbReference>
<dbReference type="SUPFAM" id="SSF81296">
    <property type="entry name" value="E set domains"/>
    <property type="match status" value="2"/>
</dbReference>
<dbReference type="NCBIfam" id="TIGR02103">
    <property type="entry name" value="pullul_strch"/>
    <property type="match status" value="1"/>
</dbReference>
<dbReference type="InterPro" id="IPR024561">
    <property type="entry name" value="Pullul_strch_C"/>
</dbReference>
<dbReference type="InterPro" id="IPR014756">
    <property type="entry name" value="Ig_E-set"/>
</dbReference>
<dbReference type="EMBL" id="BSSU01000014">
    <property type="protein sequence ID" value="GLX83328.1"/>
    <property type="molecule type" value="Genomic_DNA"/>
</dbReference>
<dbReference type="CDD" id="cd11341">
    <property type="entry name" value="AmyAc_Pullulanase_LD-like"/>
    <property type="match status" value="1"/>
</dbReference>
<dbReference type="InterPro" id="IPR013780">
    <property type="entry name" value="Glyco_hydro_b"/>
</dbReference>
<dbReference type="Gene3D" id="2.60.40.1130">
    <property type="entry name" value="Rab geranylgeranyltransferase alpha-subunit, insert domain"/>
    <property type="match status" value="1"/>
</dbReference>
<evidence type="ECO:0000256" key="2">
    <source>
        <dbReference type="ARBA" id="ARBA00023295"/>
    </source>
</evidence>
<dbReference type="Gene3D" id="3.20.20.80">
    <property type="entry name" value="Glycosidases"/>
    <property type="match status" value="1"/>
</dbReference>